<dbReference type="EMBL" id="BJXA01000046">
    <property type="protein sequence ID" value="GEM41155.1"/>
    <property type="molecule type" value="Genomic_DNA"/>
</dbReference>
<name>A0A511MKJ8_9NOCA</name>
<proteinExistence type="predicted"/>
<protein>
    <submittedName>
        <fullName evidence="1">Uncharacterized protein</fullName>
    </submittedName>
</protein>
<evidence type="ECO:0000313" key="2">
    <source>
        <dbReference type="Proteomes" id="UP000321424"/>
    </source>
</evidence>
<gene>
    <name evidence="1" type="ORF">NN4_56740</name>
</gene>
<dbReference type="Proteomes" id="UP000321424">
    <property type="component" value="Unassembled WGS sequence"/>
</dbReference>
<reference evidence="1 2" key="1">
    <citation type="submission" date="2019-07" db="EMBL/GenBank/DDBJ databases">
        <title>Whole genome shotgun sequence of Nocardia ninae NBRC 108245.</title>
        <authorList>
            <person name="Hosoyama A."/>
            <person name="Uohara A."/>
            <person name="Ohji S."/>
            <person name="Ichikawa N."/>
        </authorList>
    </citation>
    <scope>NUCLEOTIDE SEQUENCE [LARGE SCALE GENOMIC DNA]</scope>
    <source>
        <strain evidence="1 2">NBRC 108245</strain>
    </source>
</reference>
<comment type="caution">
    <text evidence="1">The sequence shown here is derived from an EMBL/GenBank/DDBJ whole genome shotgun (WGS) entry which is preliminary data.</text>
</comment>
<dbReference type="AlphaFoldDB" id="A0A511MKJ8"/>
<accession>A0A511MKJ8</accession>
<evidence type="ECO:0000313" key="1">
    <source>
        <dbReference type="EMBL" id="GEM41155.1"/>
    </source>
</evidence>
<organism evidence="1 2">
    <name type="scientific">Nocardia ninae NBRC 108245</name>
    <dbReference type="NCBI Taxonomy" id="1210091"/>
    <lineage>
        <taxon>Bacteria</taxon>
        <taxon>Bacillati</taxon>
        <taxon>Actinomycetota</taxon>
        <taxon>Actinomycetes</taxon>
        <taxon>Mycobacteriales</taxon>
        <taxon>Nocardiaceae</taxon>
        <taxon>Nocardia</taxon>
    </lineage>
</organism>
<sequence>MFEALLCIHDIESDTRGIKMCLQMCVQIVARVRTADPTGDADSSVRWVAQRFSVRRRSDVG</sequence>
<keyword evidence="2" id="KW-1185">Reference proteome</keyword>